<keyword evidence="4" id="KW-0645">Protease</keyword>
<dbReference type="GO" id="GO:0004252">
    <property type="term" value="F:serine-type endopeptidase activity"/>
    <property type="evidence" value="ECO:0007669"/>
    <property type="project" value="TreeGrafter"/>
</dbReference>
<dbReference type="RefSeq" id="WP_246359468.1">
    <property type="nucleotide sequence ID" value="NZ_JACIJJ010000003.1"/>
</dbReference>
<dbReference type="Gene3D" id="2.120.10.30">
    <property type="entry name" value="TolB, C-terminal domain"/>
    <property type="match status" value="1"/>
</dbReference>
<keyword evidence="4" id="KW-0031">Aminopeptidase</keyword>
<organism evidence="4 5">
    <name type="scientific">Sphingomonas yantingensis</name>
    <dbReference type="NCBI Taxonomy" id="1241761"/>
    <lineage>
        <taxon>Bacteria</taxon>
        <taxon>Pseudomonadati</taxon>
        <taxon>Pseudomonadota</taxon>
        <taxon>Alphaproteobacteria</taxon>
        <taxon>Sphingomonadales</taxon>
        <taxon>Sphingomonadaceae</taxon>
        <taxon>Sphingomonas</taxon>
    </lineage>
</organism>
<dbReference type="AlphaFoldDB" id="A0A7W9EI73"/>
<evidence type="ECO:0000313" key="5">
    <source>
        <dbReference type="Proteomes" id="UP000557739"/>
    </source>
</evidence>
<dbReference type="PANTHER" id="PTHR42776">
    <property type="entry name" value="SERINE PEPTIDASE S9 FAMILY MEMBER"/>
    <property type="match status" value="1"/>
</dbReference>
<evidence type="ECO:0000256" key="2">
    <source>
        <dbReference type="SAM" id="SignalP"/>
    </source>
</evidence>
<dbReference type="SUPFAM" id="SSF53474">
    <property type="entry name" value="alpha/beta-Hydrolases"/>
    <property type="match status" value="1"/>
</dbReference>
<dbReference type="Proteomes" id="UP000557739">
    <property type="component" value="Unassembled WGS sequence"/>
</dbReference>
<sequence length="654" mass="71134">MPRLKPLFLAATMLAAPLAAQQAPQPAATVATRQEGTATLQNVPEIPGDVRAAVQRYQNSRSAELQDWLPDGSMLVTTRFGATAQLHHVAAPGADRRQISFYDSPVAGADALPGQGNRFILTRDTDGDEWFQLAVKGLTGPEVLLTEPGTRNGSLVIAKDGSLAVWARATKGAANYTILSADPAIPGSRREVFKAGGAVAPADLSEDKSKLVFLRSISNRESQIFVLDMASGQATRIAPNAAMARYEDPHFLPGGKSLIAISDRDSDVRRLVEIDLATGAERVLTPGLKWDVEAYDLSGDGRILAYSVNEDGVSRVVVQDRVTRRALPQPVLPKGVLSALKFAPDNRRLAIGLSTATSAGDVWTYDAVAGGALTRWTNSELGDLDPAKLAEPSLIRFKSFDGLSVPAFVYRPTNVPAGTRTPVIIDIHGGPEAQTRPSWNYGAQYFADTLGATVILPNVRGSDGYGKRYLNLDNAEKREESVKDIGALLDWIKAQPNLDAGKVAVYGQSYGGYMSLAVMTHYSDRLVGGVERYGISDFRTFMERTEAYRRDNRRAEYGDERDPKMAKVFARIAPMANLGKITKPMLVMQGAQDPRVPQFESDQVVAKLRGQGVETWYVLFSDEGHGFQKKGNNDLRREVETVFLRKLFGQTPAQ</sequence>
<keyword evidence="5" id="KW-1185">Reference proteome</keyword>
<dbReference type="EMBL" id="JACIJJ010000003">
    <property type="protein sequence ID" value="MBB5698834.1"/>
    <property type="molecule type" value="Genomic_DNA"/>
</dbReference>
<dbReference type="InterPro" id="IPR001375">
    <property type="entry name" value="Peptidase_S9_cat"/>
</dbReference>
<name>A0A7W9EI73_9SPHN</name>
<keyword evidence="1" id="KW-0378">Hydrolase</keyword>
<accession>A0A7W9EI73</accession>
<feature type="chain" id="PRO_5030859288" evidence="2">
    <location>
        <begin position="23"/>
        <end position="654"/>
    </location>
</feature>
<gene>
    <name evidence="4" type="ORF">FHR19_002189</name>
</gene>
<dbReference type="Pfam" id="PF00326">
    <property type="entry name" value="Peptidase_S9"/>
    <property type="match status" value="1"/>
</dbReference>
<dbReference type="GO" id="GO:0004177">
    <property type="term" value="F:aminopeptidase activity"/>
    <property type="evidence" value="ECO:0007669"/>
    <property type="project" value="UniProtKB-KW"/>
</dbReference>
<keyword evidence="2" id="KW-0732">Signal</keyword>
<dbReference type="SUPFAM" id="SSF82171">
    <property type="entry name" value="DPP6 N-terminal domain-like"/>
    <property type="match status" value="1"/>
</dbReference>
<proteinExistence type="predicted"/>
<feature type="signal peptide" evidence="2">
    <location>
        <begin position="1"/>
        <end position="22"/>
    </location>
</feature>
<dbReference type="GO" id="GO:0006508">
    <property type="term" value="P:proteolysis"/>
    <property type="evidence" value="ECO:0007669"/>
    <property type="project" value="InterPro"/>
</dbReference>
<evidence type="ECO:0000313" key="4">
    <source>
        <dbReference type="EMBL" id="MBB5698834.1"/>
    </source>
</evidence>
<dbReference type="InterPro" id="IPR029058">
    <property type="entry name" value="AB_hydrolase_fold"/>
</dbReference>
<evidence type="ECO:0000256" key="1">
    <source>
        <dbReference type="ARBA" id="ARBA00022801"/>
    </source>
</evidence>
<feature type="domain" description="Peptidase S9 prolyl oligopeptidase catalytic" evidence="3">
    <location>
        <begin position="445"/>
        <end position="650"/>
    </location>
</feature>
<dbReference type="InterPro" id="IPR011042">
    <property type="entry name" value="6-blade_b-propeller_TolB-like"/>
</dbReference>
<dbReference type="Gene3D" id="3.40.50.1820">
    <property type="entry name" value="alpha/beta hydrolase"/>
    <property type="match status" value="1"/>
</dbReference>
<reference evidence="4 5" key="1">
    <citation type="submission" date="2020-08" db="EMBL/GenBank/DDBJ databases">
        <title>Genomic Encyclopedia of Type Strains, Phase IV (KMG-IV): sequencing the most valuable type-strain genomes for metagenomic binning, comparative biology and taxonomic classification.</title>
        <authorList>
            <person name="Goeker M."/>
        </authorList>
    </citation>
    <scope>NUCLEOTIDE SEQUENCE [LARGE SCALE GENOMIC DNA]</scope>
    <source>
        <strain evidence="4 5">DSM 27244</strain>
    </source>
</reference>
<comment type="caution">
    <text evidence="4">The sequence shown here is derived from an EMBL/GenBank/DDBJ whole genome shotgun (WGS) entry which is preliminary data.</text>
</comment>
<dbReference type="PANTHER" id="PTHR42776:SF27">
    <property type="entry name" value="DIPEPTIDYL PEPTIDASE FAMILY MEMBER 6"/>
    <property type="match status" value="1"/>
</dbReference>
<evidence type="ECO:0000259" key="3">
    <source>
        <dbReference type="Pfam" id="PF00326"/>
    </source>
</evidence>
<protein>
    <submittedName>
        <fullName evidence="4">Dipeptidyl aminopeptidase/acylaminoacyl peptidase</fullName>
    </submittedName>
</protein>